<dbReference type="RefSeq" id="WP_033490539.1">
    <property type="nucleotide sequence ID" value="NZ_CP006018.1"/>
</dbReference>
<dbReference type="EMBL" id="CP006018">
    <property type="protein sequence ID" value="AIC92266.1"/>
    <property type="molecule type" value="Genomic_DNA"/>
</dbReference>
<keyword evidence="2" id="KW-0812">Transmembrane</keyword>
<dbReference type="InterPro" id="IPR021517">
    <property type="entry name" value="DUF3180"/>
</dbReference>
<feature type="region of interest" description="Disordered" evidence="1">
    <location>
        <begin position="146"/>
        <end position="174"/>
    </location>
</feature>
<feature type="transmembrane region" description="Helical" evidence="2">
    <location>
        <begin position="38"/>
        <end position="59"/>
    </location>
</feature>
<evidence type="ECO:0000256" key="2">
    <source>
        <dbReference type="SAM" id="Phobius"/>
    </source>
</evidence>
<reference evidence="3 4" key="1">
    <citation type="journal article" date="2014" name="Appl. Environ. Microbiol.">
        <title>Genomic encyclopedia of type strains of the genus Bifidobacterium.</title>
        <authorList>
            <person name="Milani C."/>
            <person name="Lugli G.A."/>
            <person name="Duranti S."/>
            <person name="Turroni F."/>
            <person name="Bottacini F."/>
            <person name="Mangifesta M."/>
            <person name="Sanchez B."/>
            <person name="Viappiani A."/>
            <person name="Mancabelli L."/>
            <person name="Taminiau B."/>
            <person name="Delcenserie V."/>
            <person name="Barrangou R."/>
            <person name="Margolles A."/>
            <person name="van Sinderen D."/>
            <person name="Ventura M."/>
        </authorList>
    </citation>
    <scope>NUCLEOTIDE SEQUENCE [LARGE SCALE GENOMIC DNA]</scope>
    <source>
        <strain evidence="3 4">LMG 11587</strain>
    </source>
</reference>
<evidence type="ECO:0008006" key="5">
    <source>
        <dbReference type="Google" id="ProtNLM"/>
    </source>
</evidence>
<protein>
    <recommendedName>
        <fullName evidence="5">DUF3180 domain-containing protein</fullName>
    </recommendedName>
</protein>
<dbReference type="KEGG" id="bii:BINDI_1003"/>
<dbReference type="HOGENOM" id="CLU_123281_0_2_11"/>
<dbReference type="AlphaFoldDB" id="A0A087VVF8"/>
<keyword evidence="4" id="KW-1185">Reference proteome</keyword>
<keyword evidence="2" id="KW-0472">Membrane</keyword>
<evidence type="ECO:0000313" key="3">
    <source>
        <dbReference type="EMBL" id="AIC92266.1"/>
    </source>
</evidence>
<feature type="compositionally biased region" description="Basic and acidic residues" evidence="1">
    <location>
        <begin position="162"/>
        <end position="174"/>
    </location>
</feature>
<name>A0A087VVF8_9BIFI</name>
<organism evidence="3 4">
    <name type="scientific">Bifidobacterium [indicum] DSM 20214 = LMG 11587</name>
    <dbReference type="NCBI Taxonomy" id="1341694"/>
    <lineage>
        <taxon>Bacteria</taxon>
        <taxon>Bacillati</taxon>
        <taxon>Actinomycetota</taxon>
        <taxon>Actinomycetes</taxon>
        <taxon>Bifidobacteriales</taxon>
        <taxon>Bifidobacteriaceae</taxon>
        <taxon>Bifidobacterium</taxon>
    </lineage>
</organism>
<feature type="transmembrane region" description="Helical" evidence="2">
    <location>
        <begin position="80"/>
        <end position="99"/>
    </location>
</feature>
<evidence type="ECO:0000256" key="1">
    <source>
        <dbReference type="SAM" id="MobiDB-lite"/>
    </source>
</evidence>
<dbReference type="Pfam" id="PF11377">
    <property type="entry name" value="DUF3180"/>
    <property type="match status" value="1"/>
</dbReference>
<dbReference type="OrthoDB" id="3242755at2"/>
<dbReference type="Proteomes" id="UP000028569">
    <property type="component" value="Chromosome"/>
</dbReference>
<keyword evidence="2" id="KW-1133">Transmembrane helix</keyword>
<feature type="transmembrane region" description="Helical" evidence="2">
    <location>
        <begin position="7"/>
        <end position="26"/>
    </location>
</feature>
<gene>
    <name evidence="3" type="ORF">BINDI_1003</name>
</gene>
<accession>A0A087VVF8</accession>
<sequence length="174" mass="18945">MRTRRTPLAYYLVALILGIAGGLTISEISMSSRTDLMGAPWLVSLLLFILGVMILLMAIQVHRYAKGERKEMDSRFAVNTLVMSKSLGIACAALLGWYGSQALVSMGHSSAPYYAAVMRECLAASAVCLIDVVIGAVGEWLCQLPPDEGPENPKKRNSAKRRLPDAAQKESMDR</sequence>
<evidence type="ECO:0000313" key="4">
    <source>
        <dbReference type="Proteomes" id="UP000028569"/>
    </source>
</evidence>
<proteinExistence type="predicted"/>